<dbReference type="EMBL" id="JAVXUP010004237">
    <property type="protein sequence ID" value="KAK2997368.1"/>
    <property type="molecule type" value="Genomic_DNA"/>
</dbReference>
<name>A0AA88RW09_9ASTE</name>
<accession>A0AA88RW09</accession>
<reference evidence="1" key="1">
    <citation type="submission" date="2022-12" db="EMBL/GenBank/DDBJ databases">
        <title>Draft genome assemblies for two species of Escallonia (Escalloniales).</title>
        <authorList>
            <person name="Chanderbali A."/>
            <person name="Dervinis C."/>
            <person name="Anghel I."/>
            <person name="Soltis D."/>
            <person name="Soltis P."/>
            <person name="Zapata F."/>
        </authorList>
    </citation>
    <scope>NUCLEOTIDE SEQUENCE</scope>
    <source>
        <strain evidence="1">UCBG64.0493</strain>
        <tissue evidence="1">Leaf</tissue>
    </source>
</reference>
<sequence>MAFLKGLLACHKGREVLIPFSPAEVRKLAFQIEPVPAYSPDEFRFEEAMAEQVYGPLSLMESQSPAKWRTK</sequence>
<evidence type="ECO:0000313" key="2">
    <source>
        <dbReference type="Proteomes" id="UP001188597"/>
    </source>
</evidence>
<proteinExistence type="predicted"/>
<dbReference type="Proteomes" id="UP001188597">
    <property type="component" value="Unassembled WGS sequence"/>
</dbReference>
<organism evidence="1 2">
    <name type="scientific">Escallonia herrerae</name>
    <dbReference type="NCBI Taxonomy" id="1293975"/>
    <lineage>
        <taxon>Eukaryota</taxon>
        <taxon>Viridiplantae</taxon>
        <taxon>Streptophyta</taxon>
        <taxon>Embryophyta</taxon>
        <taxon>Tracheophyta</taxon>
        <taxon>Spermatophyta</taxon>
        <taxon>Magnoliopsida</taxon>
        <taxon>eudicotyledons</taxon>
        <taxon>Gunneridae</taxon>
        <taxon>Pentapetalae</taxon>
        <taxon>asterids</taxon>
        <taxon>campanulids</taxon>
        <taxon>Escalloniales</taxon>
        <taxon>Escalloniaceae</taxon>
        <taxon>Escallonia</taxon>
    </lineage>
</organism>
<protein>
    <submittedName>
        <fullName evidence="1">Uncharacterized protein</fullName>
    </submittedName>
</protein>
<feature type="non-terminal residue" evidence="1">
    <location>
        <position position="1"/>
    </location>
</feature>
<keyword evidence="2" id="KW-1185">Reference proteome</keyword>
<evidence type="ECO:0000313" key="1">
    <source>
        <dbReference type="EMBL" id="KAK2997368.1"/>
    </source>
</evidence>
<comment type="caution">
    <text evidence="1">The sequence shown here is derived from an EMBL/GenBank/DDBJ whole genome shotgun (WGS) entry which is preliminary data.</text>
</comment>
<dbReference type="AlphaFoldDB" id="A0AA88RW09"/>
<gene>
    <name evidence="1" type="ORF">RJ639_025392</name>
</gene>